<evidence type="ECO:0000313" key="2">
    <source>
        <dbReference type="Proteomes" id="UP001501251"/>
    </source>
</evidence>
<dbReference type="Pfam" id="PF04224">
    <property type="entry name" value="DUF417"/>
    <property type="match status" value="1"/>
</dbReference>
<keyword evidence="2" id="KW-1185">Reference proteome</keyword>
<dbReference type="RefSeq" id="WP_344922917.1">
    <property type="nucleotide sequence ID" value="NZ_BAABAQ010000019.1"/>
</dbReference>
<accession>A0ABP8BJD7</accession>
<organism evidence="1 2">
    <name type="scientific">Streptosporangium oxazolinicum</name>
    <dbReference type="NCBI Taxonomy" id="909287"/>
    <lineage>
        <taxon>Bacteria</taxon>
        <taxon>Bacillati</taxon>
        <taxon>Actinomycetota</taxon>
        <taxon>Actinomycetes</taxon>
        <taxon>Streptosporangiales</taxon>
        <taxon>Streptosporangiaceae</taxon>
        <taxon>Streptosporangium</taxon>
    </lineage>
</organism>
<gene>
    <name evidence="1" type="ORF">GCM10022252_73420</name>
</gene>
<dbReference type="PANTHER" id="PTHR40106">
    <property type="entry name" value="INNER MEMBRANE PROTEIN RCLC"/>
    <property type="match status" value="1"/>
</dbReference>
<proteinExistence type="predicted"/>
<dbReference type="PANTHER" id="PTHR40106:SF1">
    <property type="entry name" value="INNER MEMBRANE PROTEIN RCLC"/>
    <property type="match status" value="1"/>
</dbReference>
<evidence type="ECO:0000313" key="1">
    <source>
        <dbReference type="EMBL" id="GAA4208397.1"/>
    </source>
</evidence>
<dbReference type="EMBL" id="BAABAQ010000019">
    <property type="protein sequence ID" value="GAA4208397.1"/>
    <property type="molecule type" value="Genomic_DNA"/>
</dbReference>
<sequence length="155" mass="16658">MRTSPAAIGSLRTVGVFTLRSGLALNLVVIGRLKFEDYEVENIRPLIASSPPFSRLAAVFGERRLARLIGAAEIVIGSLIAAKPLAPRASAFGSLVAVGMFTSTLSFLITTPEAWQQRHREPKLSLVGQFLIKDTVLLGASLLTAAESLRDARRS</sequence>
<name>A0ABP8BJD7_9ACTN</name>
<reference evidence="2" key="1">
    <citation type="journal article" date="2019" name="Int. J. Syst. Evol. Microbiol.">
        <title>The Global Catalogue of Microorganisms (GCM) 10K type strain sequencing project: providing services to taxonomists for standard genome sequencing and annotation.</title>
        <authorList>
            <consortium name="The Broad Institute Genomics Platform"/>
            <consortium name="The Broad Institute Genome Sequencing Center for Infectious Disease"/>
            <person name="Wu L."/>
            <person name="Ma J."/>
        </authorList>
    </citation>
    <scope>NUCLEOTIDE SEQUENCE [LARGE SCALE GENOMIC DNA]</scope>
    <source>
        <strain evidence="2">JCM 17388</strain>
    </source>
</reference>
<protein>
    <submittedName>
        <fullName evidence="1">DUF417 family protein</fullName>
    </submittedName>
</protein>
<dbReference type="InterPro" id="IPR016865">
    <property type="entry name" value="RclC"/>
</dbReference>
<dbReference type="Proteomes" id="UP001501251">
    <property type="component" value="Unassembled WGS sequence"/>
</dbReference>
<dbReference type="PIRSF" id="PIRSF028065">
    <property type="entry name" value="UCP028065"/>
    <property type="match status" value="1"/>
</dbReference>
<comment type="caution">
    <text evidence="1">The sequence shown here is derived from an EMBL/GenBank/DDBJ whole genome shotgun (WGS) entry which is preliminary data.</text>
</comment>
<dbReference type="InterPro" id="IPR007339">
    <property type="entry name" value="RclC-like"/>
</dbReference>